<dbReference type="AlphaFoldDB" id="A0A6I8LER6"/>
<evidence type="ECO:0000313" key="1">
    <source>
        <dbReference type="EMBL" id="VVJ15533.1"/>
    </source>
</evidence>
<sequence>MAERNSWAVSDSPNGVITTEDARLALSAVVQSGPGPVLSRNGIRPALGDPGKVAAASPTPDGTVTIQPFQMFMRASRGVGSYVQTLDAVKTLDLLKDNPAHSANARIDLIVAQQSDEFYGDTTNSFVVRQLVGEPSSTPAEPTPTGDYMQLARVRVPAGTKTITPDLVEDRRPGWVVGLGGVMPSRGVGERDAVHAYNGITTYRQDRRWLEINDGEKWRVPSIPVCTSLADIRAMVTDPLPGQLVFSTQDNLVYRWNGADWVGSLATGGGAVGTTATPTRHEARYETRGNVQSFPSGTDTRSRFPTTVYASPDITPSATNDTFTLNRAGIWSIDAAFRMVAPGGSGEYHTYMAITDGVNTGIRYTHTMSRWLNTSPGTMSCATTNFFNAGATVSVIFWTDNAGRVHDAGWANVNHVSLTWLRA</sequence>
<dbReference type="Proteomes" id="UP000399805">
    <property type="component" value="Unassembled WGS sequence"/>
</dbReference>
<gene>
    <name evidence="1" type="ORF">AA23TX_00554</name>
</gene>
<dbReference type="EMBL" id="CABVGP010000001">
    <property type="protein sequence ID" value="VVJ15533.1"/>
    <property type="molecule type" value="Genomic_DNA"/>
</dbReference>
<proteinExistence type="predicted"/>
<accession>A0A6I8LER6</accession>
<evidence type="ECO:0000313" key="2">
    <source>
        <dbReference type="Proteomes" id="UP000399805"/>
    </source>
</evidence>
<organism evidence="1 2">
    <name type="scientific">Amycolatopsis camponoti</name>
    <dbReference type="NCBI Taxonomy" id="2606593"/>
    <lineage>
        <taxon>Bacteria</taxon>
        <taxon>Bacillati</taxon>
        <taxon>Actinomycetota</taxon>
        <taxon>Actinomycetes</taxon>
        <taxon>Pseudonocardiales</taxon>
        <taxon>Pseudonocardiaceae</taxon>
        <taxon>Amycolatopsis</taxon>
    </lineage>
</organism>
<evidence type="ECO:0008006" key="3">
    <source>
        <dbReference type="Google" id="ProtNLM"/>
    </source>
</evidence>
<dbReference type="RefSeq" id="WP_155541015.1">
    <property type="nucleotide sequence ID" value="NZ_CABVGP010000001.1"/>
</dbReference>
<reference evidence="1 2" key="1">
    <citation type="submission" date="2019-09" db="EMBL/GenBank/DDBJ databases">
        <authorList>
            <person name="Leyn A S."/>
        </authorList>
    </citation>
    <scope>NUCLEOTIDE SEQUENCE [LARGE SCALE GENOMIC DNA]</scope>
    <source>
        <strain evidence="1">AA231_1</strain>
    </source>
</reference>
<name>A0A6I8LER6_9PSEU</name>
<protein>
    <recommendedName>
        <fullName evidence="3">Minor tail protein</fullName>
    </recommendedName>
</protein>
<keyword evidence="2" id="KW-1185">Reference proteome</keyword>